<evidence type="ECO:0000313" key="2">
    <source>
        <dbReference type="Proteomes" id="UP001235744"/>
    </source>
</evidence>
<dbReference type="SUPFAM" id="SSF47336">
    <property type="entry name" value="ACP-like"/>
    <property type="match status" value="1"/>
</dbReference>
<evidence type="ECO:0000313" key="1">
    <source>
        <dbReference type="EMBL" id="WLQ55354.1"/>
    </source>
</evidence>
<dbReference type="Proteomes" id="UP001235744">
    <property type="component" value="Chromosome"/>
</dbReference>
<name>A0ABY9IKH2_9ACTN</name>
<proteinExistence type="predicted"/>
<dbReference type="Gene3D" id="1.10.1200.10">
    <property type="entry name" value="ACP-like"/>
    <property type="match status" value="1"/>
</dbReference>
<reference evidence="1 2" key="1">
    <citation type="submission" date="2023-03" db="EMBL/GenBank/DDBJ databases">
        <title>Isolation and description of six Streptomyces strains from soil environments, able to metabolize different microbial glucans.</title>
        <authorList>
            <person name="Widen T."/>
            <person name="Larsbrink J."/>
        </authorList>
    </citation>
    <scope>NUCLEOTIDE SEQUENCE [LARGE SCALE GENOMIC DNA]</scope>
    <source>
        <strain evidence="1 2">Alt2</strain>
    </source>
</reference>
<accession>A0ABY9IKH2</accession>
<gene>
    <name evidence="1" type="ORF">P8A19_07830</name>
</gene>
<protein>
    <submittedName>
        <fullName evidence="1">Acyl carrier protein</fullName>
    </submittedName>
</protein>
<organism evidence="1 2">
    <name type="scientific">Streptomyces poriferorum</name>
    <dbReference type="NCBI Taxonomy" id="2798799"/>
    <lineage>
        <taxon>Bacteria</taxon>
        <taxon>Bacillati</taxon>
        <taxon>Actinomycetota</taxon>
        <taxon>Actinomycetes</taxon>
        <taxon>Kitasatosporales</taxon>
        <taxon>Streptomycetaceae</taxon>
        <taxon>Streptomyces</taxon>
    </lineage>
</organism>
<dbReference type="EMBL" id="CP120988">
    <property type="protein sequence ID" value="WLQ55354.1"/>
    <property type="molecule type" value="Genomic_DNA"/>
</dbReference>
<sequence length="83" mass="9219">MKQVVDWLYSKNPELTGEIGTELDLIEGRLVDSLDFLEFIYLLEEVSGSPIDLGTVSVDDFRTLARIEERFLSGGPALQDVSG</sequence>
<keyword evidence="2" id="KW-1185">Reference proteome</keyword>
<dbReference type="RefSeq" id="WP_306083615.1">
    <property type="nucleotide sequence ID" value="NZ_CP120988.1"/>
</dbReference>
<dbReference type="InterPro" id="IPR036736">
    <property type="entry name" value="ACP-like_sf"/>
</dbReference>